<evidence type="ECO:0000313" key="2">
    <source>
        <dbReference type="Proteomes" id="UP000729402"/>
    </source>
</evidence>
<keyword evidence="2" id="KW-1185">Reference proteome</keyword>
<comment type="caution">
    <text evidence="1">The sequence shown here is derived from an EMBL/GenBank/DDBJ whole genome shotgun (WGS) entry which is preliminary data.</text>
</comment>
<protein>
    <submittedName>
        <fullName evidence="1">Uncharacterized protein</fullName>
    </submittedName>
</protein>
<accession>A0A8J5T3U3</accession>
<reference evidence="1" key="1">
    <citation type="journal article" date="2021" name="bioRxiv">
        <title>Whole Genome Assembly and Annotation of Northern Wild Rice, Zizania palustris L., Supports a Whole Genome Duplication in the Zizania Genus.</title>
        <authorList>
            <person name="Haas M."/>
            <person name="Kono T."/>
            <person name="Macchietto M."/>
            <person name="Millas R."/>
            <person name="McGilp L."/>
            <person name="Shao M."/>
            <person name="Duquette J."/>
            <person name="Hirsch C.N."/>
            <person name="Kimball J."/>
        </authorList>
    </citation>
    <scope>NUCLEOTIDE SEQUENCE</scope>
    <source>
        <tissue evidence="1">Fresh leaf tissue</tissue>
    </source>
</reference>
<dbReference type="EMBL" id="JAAALK010000282">
    <property type="protein sequence ID" value="KAG8079049.1"/>
    <property type="molecule type" value="Genomic_DNA"/>
</dbReference>
<organism evidence="1 2">
    <name type="scientific">Zizania palustris</name>
    <name type="common">Northern wild rice</name>
    <dbReference type="NCBI Taxonomy" id="103762"/>
    <lineage>
        <taxon>Eukaryota</taxon>
        <taxon>Viridiplantae</taxon>
        <taxon>Streptophyta</taxon>
        <taxon>Embryophyta</taxon>
        <taxon>Tracheophyta</taxon>
        <taxon>Spermatophyta</taxon>
        <taxon>Magnoliopsida</taxon>
        <taxon>Liliopsida</taxon>
        <taxon>Poales</taxon>
        <taxon>Poaceae</taxon>
        <taxon>BOP clade</taxon>
        <taxon>Oryzoideae</taxon>
        <taxon>Oryzeae</taxon>
        <taxon>Zizaniinae</taxon>
        <taxon>Zizania</taxon>
    </lineage>
</organism>
<dbReference type="Proteomes" id="UP000729402">
    <property type="component" value="Unassembled WGS sequence"/>
</dbReference>
<reference evidence="1" key="2">
    <citation type="submission" date="2021-02" db="EMBL/GenBank/DDBJ databases">
        <authorList>
            <person name="Kimball J.A."/>
            <person name="Haas M.W."/>
            <person name="Macchietto M."/>
            <person name="Kono T."/>
            <person name="Duquette J."/>
            <person name="Shao M."/>
        </authorList>
    </citation>
    <scope>NUCLEOTIDE SEQUENCE</scope>
    <source>
        <tissue evidence="1">Fresh leaf tissue</tissue>
    </source>
</reference>
<name>A0A8J5T3U3_ZIZPA</name>
<evidence type="ECO:0000313" key="1">
    <source>
        <dbReference type="EMBL" id="KAG8079049.1"/>
    </source>
</evidence>
<proteinExistence type="predicted"/>
<sequence length="106" mass="11596">MHRSGVGPLIGSSGNETMTALIVVVVNGADEAADVRGNNDRGVWFGERVDGHAQVHRTAKGRRRRRRLLSATIPYDGSEQCGIPRGGDLIARSIRARKRIHIRMAN</sequence>
<gene>
    <name evidence="1" type="ORF">GUJ93_ZPchr0007g5644</name>
</gene>
<dbReference type="AlphaFoldDB" id="A0A8J5T3U3"/>